<evidence type="ECO:0000256" key="4">
    <source>
        <dbReference type="ARBA" id="ARBA00012504"/>
    </source>
</evidence>
<comment type="similarity">
    <text evidence="2">In the C-terminal section; belongs to the CDP-alcohol phosphatidyltransferase class-I family.</text>
</comment>
<reference evidence="12 13" key="1">
    <citation type="submission" date="2011-03" db="EMBL/GenBank/DDBJ databases">
        <title>The complete genome of Archaeoglobus veneficus SNP6.</title>
        <authorList>
            <consortium name="US DOE Joint Genome Institute (JGI-PGF)"/>
            <person name="Lucas S."/>
            <person name="Copeland A."/>
            <person name="Lapidus A."/>
            <person name="Bruce D."/>
            <person name="Goodwin L."/>
            <person name="Pitluck S."/>
            <person name="Kyrpides N."/>
            <person name="Mavromatis K."/>
            <person name="Pagani I."/>
            <person name="Ivanova N."/>
            <person name="Mikhailova N."/>
            <person name="Lu M."/>
            <person name="Detter J.C."/>
            <person name="Tapia R."/>
            <person name="Han C."/>
            <person name="Land M."/>
            <person name="Hauser L."/>
            <person name="Markowitz V."/>
            <person name="Cheng J.-F."/>
            <person name="Hugenholtz P."/>
            <person name="Woyke T."/>
            <person name="Wu D."/>
            <person name="Spring S."/>
            <person name="Brambilla E."/>
            <person name="Klenk H.-P."/>
            <person name="Eisen J.A."/>
        </authorList>
    </citation>
    <scope>NUCLEOTIDE SEQUENCE [LARGE SCALE GENOMIC DNA]</scope>
    <source>
        <strain evidence="13">SNP6</strain>
    </source>
</reference>
<feature type="transmembrane region" description="Helical" evidence="10">
    <location>
        <begin position="324"/>
        <end position="350"/>
    </location>
</feature>
<dbReference type="GO" id="GO:0016020">
    <property type="term" value="C:membrane"/>
    <property type="evidence" value="ECO:0007669"/>
    <property type="project" value="InterPro"/>
</dbReference>
<dbReference type="PROSITE" id="PS00379">
    <property type="entry name" value="CDP_ALCOHOL_P_TRANSF"/>
    <property type="match status" value="1"/>
</dbReference>
<comment type="catalytic activity">
    <reaction evidence="8">
        <text>CDP-1L-myo-inositol + 1D-myo-inositol 3-phosphate = bis(1L-myo-inositol) 3,1'-phosphate 1-phosphate + CMP + H(+)</text>
        <dbReference type="Rhea" id="RHEA:31327"/>
        <dbReference type="ChEBI" id="CHEBI:15378"/>
        <dbReference type="ChEBI" id="CHEBI:58401"/>
        <dbReference type="ChEBI" id="CHEBI:60377"/>
        <dbReference type="ChEBI" id="CHEBI:62573"/>
        <dbReference type="ChEBI" id="CHEBI:62576"/>
        <dbReference type="EC" id="2.7.8.34"/>
    </reaction>
</comment>
<evidence type="ECO:0000256" key="9">
    <source>
        <dbReference type="RuleBase" id="RU003750"/>
    </source>
</evidence>
<dbReference type="FunFam" id="1.20.120.1760:FF:000042">
    <property type="entry name" value="Bifunctional IPC transferase and DIPP synthase"/>
    <property type="match status" value="1"/>
</dbReference>
<evidence type="ECO:0000256" key="8">
    <source>
        <dbReference type="ARBA" id="ARBA00049235"/>
    </source>
</evidence>
<dbReference type="EC" id="2.7.7.74" evidence="4"/>
<dbReference type="EC" id="2.7.8.34" evidence="5"/>
<evidence type="ECO:0000256" key="1">
    <source>
        <dbReference type="ARBA" id="ARBA00000729"/>
    </source>
</evidence>
<dbReference type="InterPro" id="IPR053433">
    <property type="entry name" value="IPC_transferase/DIPP_synth"/>
</dbReference>
<protein>
    <recommendedName>
        <fullName evidence="6">Bifunctional IPC transferase and DIPP synthase</fullName>
        <ecNumber evidence="4">2.7.7.74</ecNumber>
        <ecNumber evidence="5">2.7.8.34</ecNumber>
    </recommendedName>
</protein>
<feature type="transmembrane region" description="Helical" evidence="10">
    <location>
        <begin position="261"/>
        <end position="287"/>
    </location>
</feature>
<dbReference type="InterPro" id="IPR000462">
    <property type="entry name" value="CDP-OH_P_trans"/>
</dbReference>
<dbReference type="PANTHER" id="PTHR19136:SF84">
    <property type="entry name" value="BIFUNCTIONAL IPC TRANSFERASE AND DIPP SYNTHASE"/>
    <property type="match status" value="1"/>
</dbReference>
<feature type="domain" description="MobA-like NTP transferase" evidence="11">
    <location>
        <begin position="3"/>
        <end position="118"/>
    </location>
</feature>
<dbReference type="KEGG" id="ave:Arcve_2013"/>
<dbReference type="Gene3D" id="1.20.120.1760">
    <property type="match status" value="1"/>
</dbReference>
<organism evidence="12 13">
    <name type="scientific">Archaeoglobus veneficus (strain DSM 11195 / SNP6)</name>
    <dbReference type="NCBI Taxonomy" id="693661"/>
    <lineage>
        <taxon>Archaea</taxon>
        <taxon>Methanobacteriati</taxon>
        <taxon>Methanobacteriota</taxon>
        <taxon>Archaeoglobi</taxon>
        <taxon>Archaeoglobales</taxon>
        <taxon>Archaeoglobaceae</taxon>
        <taxon>Archaeoglobus</taxon>
    </lineage>
</organism>
<dbReference type="Pfam" id="PF12804">
    <property type="entry name" value="NTP_transf_3"/>
    <property type="match status" value="1"/>
</dbReference>
<dbReference type="AlphaFoldDB" id="F2KS67"/>
<dbReference type="InterPro" id="IPR043130">
    <property type="entry name" value="CDP-OH_PTrfase_TM_dom"/>
</dbReference>
<comment type="catalytic activity">
    <reaction evidence="1">
        <text>1D-myo-inositol 3-phosphate + CTP + H(+) = CDP-1L-myo-inositol + diphosphate</text>
        <dbReference type="Rhea" id="RHEA:30647"/>
        <dbReference type="ChEBI" id="CHEBI:15378"/>
        <dbReference type="ChEBI" id="CHEBI:33019"/>
        <dbReference type="ChEBI" id="CHEBI:37563"/>
        <dbReference type="ChEBI" id="CHEBI:58401"/>
        <dbReference type="ChEBI" id="CHEBI:62573"/>
        <dbReference type="EC" id="2.7.7.74"/>
    </reaction>
</comment>
<evidence type="ECO:0000313" key="12">
    <source>
        <dbReference type="EMBL" id="AEA48006.1"/>
    </source>
</evidence>
<comment type="similarity">
    <text evidence="3">In the N-terminal section; belongs to the MobA family.</text>
</comment>
<evidence type="ECO:0000256" key="10">
    <source>
        <dbReference type="SAM" id="Phobius"/>
    </source>
</evidence>
<dbReference type="GO" id="GO:0008654">
    <property type="term" value="P:phospholipid biosynthetic process"/>
    <property type="evidence" value="ECO:0007669"/>
    <property type="project" value="InterPro"/>
</dbReference>
<dbReference type="OrthoDB" id="15372at2157"/>
<dbReference type="STRING" id="693661.Arcve_2013"/>
<keyword evidence="10" id="KW-0812">Transmembrane</keyword>
<comment type="similarity">
    <text evidence="9">Belongs to the CDP-alcohol phosphatidyltransferase class-I family.</text>
</comment>
<keyword evidence="10" id="KW-1133">Transmembrane helix</keyword>
<gene>
    <name evidence="12" type="ordered locus">Arcve_2013</name>
</gene>
<evidence type="ECO:0000256" key="3">
    <source>
        <dbReference type="ARBA" id="ARBA00007897"/>
    </source>
</evidence>
<dbReference type="EMBL" id="CP002588">
    <property type="protein sequence ID" value="AEA48006.1"/>
    <property type="molecule type" value="Genomic_DNA"/>
</dbReference>
<evidence type="ECO:0000313" key="13">
    <source>
        <dbReference type="Proteomes" id="UP000008136"/>
    </source>
</evidence>
<dbReference type="HOGENOM" id="CLU_643435_0_0_2"/>
<dbReference type="PANTHER" id="PTHR19136">
    <property type="entry name" value="MOLYBDENUM COFACTOR GUANYLYLTRANSFERASE"/>
    <property type="match status" value="1"/>
</dbReference>
<dbReference type="GO" id="GO:0016779">
    <property type="term" value="F:nucleotidyltransferase activity"/>
    <property type="evidence" value="ECO:0007669"/>
    <property type="project" value="UniProtKB-ARBA"/>
</dbReference>
<keyword evidence="13" id="KW-1185">Reference proteome</keyword>
<evidence type="ECO:0000256" key="6">
    <source>
        <dbReference type="ARBA" id="ARBA00018322"/>
    </source>
</evidence>
<keyword evidence="10" id="KW-0472">Membrane</keyword>
<dbReference type="GeneID" id="10395146"/>
<dbReference type="eggNOG" id="arCOG00673">
    <property type="taxonomic scope" value="Archaea"/>
</dbReference>
<dbReference type="InterPro" id="IPR029044">
    <property type="entry name" value="Nucleotide-diphossugar_trans"/>
</dbReference>
<dbReference type="NCBIfam" id="NF041135">
    <property type="entry name" value="IPPtranDIPPsyn_Thcocales"/>
    <property type="match status" value="1"/>
</dbReference>
<dbReference type="Pfam" id="PF01066">
    <property type="entry name" value="CDP-OH_P_transf"/>
    <property type="match status" value="1"/>
</dbReference>
<dbReference type="SUPFAM" id="SSF53448">
    <property type="entry name" value="Nucleotide-diphospho-sugar transferases"/>
    <property type="match status" value="1"/>
</dbReference>
<name>F2KS67_ARCVS</name>
<dbReference type="GO" id="GO:0016780">
    <property type="term" value="F:phosphotransferase activity, for other substituted phosphate groups"/>
    <property type="evidence" value="ECO:0007669"/>
    <property type="project" value="InterPro"/>
</dbReference>
<evidence type="ECO:0000256" key="7">
    <source>
        <dbReference type="ARBA" id="ARBA00022679"/>
    </source>
</evidence>
<dbReference type="InterPro" id="IPR048254">
    <property type="entry name" value="CDP_ALCOHOL_P_TRANSF_CS"/>
</dbReference>
<evidence type="ECO:0000256" key="5">
    <source>
        <dbReference type="ARBA" id="ARBA00013268"/>
    </source>
</evidence>
<evidence type="ECO:0000259" key="11">
    <source>
        <dbReference type="Pfam" id="PF12804"/>
    </source>
</evidence>
<dbReference type="InterPro" id="IPR025877">
    <property type="entry name" value="MobA-like_NTP_Trfase"/>
</dbReference>
<feature type="transmembrane region" description="Helical" evidence="10">
    <location>
        <begin position="383"/>
        <end position="405"/>
    </location>
</feature>
<sequence>MKAVILAAGRGTRLGGTVKPLLKVAGRRIIDRTIILLSPYVDEFVIVAHSRKIEEYLEKNWKGKIRYRIVWNPEPEKGNGYSFYLAGECLKQILNPDEKFVLVMGDHVYSKEFVERAIEGEGLICDCNPKYIDVDEATKVKCSGGRIEDIGKNLKSYDCVDTGFFILTPEIFSVAEEAVREKEVIGLSEIVGRAKLKVTHISGLFWMDVDTKDELKKARKCLVRLAGVKSYGDGFISRNLNRRLSLLISERIVDFATPNQLTILTFLFGIFSALVALVNIPLGGILYQINSILDGMDGEVARASLRTSKFGGWLDSILDRYVDFAFLVALAIASKAWLISLFALIGSVMVSYSTERYKAAYFEDIYRKIPVMRYLPGKRDERIFVIMVFCLLGYIVELLWLLAVLTNLRVLVTMLAVWRYGKR</sequence>
<proteinExistence type="inferred from homology"/>
<accession>F2KS67</accession>
<dbReference type="Proteomes" id="UP000008136">
    <property type="component" value="Chromosome"/>
</dbReference>
<keyword evidence="7 9" id="KW-0808">Transferase</keyword>
<evidence type="ECO:0000256" key="2">
    <source>
        <dbReference type="ARBA" id="ARBA00006982"/>
    </source>
</evidence>
<dbReference type="Gene3D" id="3.90.550.10">
    <property type="entry name" value="Spore Coat Polysaccharide Biosynthesis Protein SpsA, Chain A"/>
    <property type="match status" value="1"/>
</dbReference>
<dbReference type="RefSeq" id="WP_013684658.1">
    <property type="nucleotide sequence ID" value="NC_015320.1"/>
</dbReference>